<proteinExistence type="predicted"/>
<dbReference type="EMBL" id="DTKL01000017">
    <property type="protein sequence ID" value="HGY93624.1"/>
    <property type="molecule type" value="Genomic_DNA"/>
</dbReference>
<feature type="region of interest" description="Disordered" evidence="1">
    <location>
        <begin position="66"/>
        <end position="87"/>
    </location>
</feature>
<name>A0A7V4XR27_9BACT</name>
<evidence type="ECO:0000256" key="1">
    <source>
        <dbReference type="SAM" id="MobiDB-lite"/>
    </source>
</evidence>
<sequence>MDCSEFQQKLPELFEEHADLGKEEHLKHCENCAALVRDLEYIAQQAKLLLPIHEPSPAVWDTIQSTLQREQADTDGRDPSDTAPPAR</sequence>
<organism evidence="2">
    <name type="scientific">Acidobacterium capsulatum</name>
    <dbReference type="NCBI Taxonomy" id="33075"/>
    <lineage>
        <taxon>Bacteria</taxon>
        <taxon>Pseudomonadati</taxon>
        <taxon>Acidobacteriota</taxon>
        <taxon>Terriglobia</taxon>
        <taxon>Terriglobales</taxon>
        <taxon>Acidobacteriaceae</taxon>
        <taxon>Acidobacterium</taxon>
    </lineage>
</organism>
<protein>
    <recommendedName>
        <fullName evidence="3">Zinc-finger domain-containing protein</fullName>
    </recommendedName>
</protein>
<gene>
    <name evidence="2" type="ORF">ENW50_02880</name>
</gene>
<dbReference type="AlphaFoldDB" id="A0A7V4XR27"/>
<accession>A0A7V4XR27</accession>
<evidence type="ECO:0008006" key="3">
    <source>
        <dbReference type="Google" id="ProtNLM"/>
    </source>
</evidence>
<comment type="caution">
    <text evidence="2">The sequence shown here is derived from an EMBL/GenBank/DDBJ whole genome shotgun (WGS) entry which is preliminary data.</text>
</comment>
<reference evidence="2" key="1">
    <citation type="journal article" date="2020" name="mSystems">
        <title>Genome- and Community-Level Interaction Insights into Carbon Utilization and Element Cycling Functions of Hydrothermarchaeota in Hydrothermal Sediment.</title>
        <authorList>
            <person name="Zhou Z."/>
            <person name="Liu Y."/>
            <person name="Xu W."/>
            <person name="Pan J."/>
            <person name="Luo Z.H."/>
            <person name="Li M."/>
        </authorList>
    </citation>
    <scope>NUCLEOTIDE SEQUENCE [LARGE SCALE GENOMIC DNA]</scope>
    <source>
        <strain evidence="2">SpSt-855</strain>
    </source>
</reference>
<feature type="compositionally biased region" description="Basic and acidic residues" evidence="1">
    <location>
        <begin position="70"/>
        <end position="80"/>
    </location>
</feature>
<evidence type="ECO:0000313" key="2">
    <source>
        <dbReference type="EMBL" id="HGY93624.1"/>
    </source>
</evidence>